<dbReference type="PANTHER" id="PTHR39420:SF2">
    <property type="entry name" value="HYDROLASE"/>
    <property type="match status" value="1"/>
</dbReference>
<dbReference type="InterPro" id="IPR018766">
    <property type="entry name" value="Zinicin_2"/>
</dbReference>
<dbReference type="STRING" id="499555.BJL86_1063"/>
<reference evidence="2 3" key="1">
    <citation type="submission" date="2016-06" db="EMBL/GenBank/DDBJ databases">
        <title>Complete genome sequence of a saline-alkali tolerant type strain Dietzia timorensis ID05-A0528T.</title>
        <authorList>
            <person name="Wu X."/>
        </authorList>
    </citation>
    <scope>NUCLEOTIDE SEQUENCE [LARGE SCALE GENOMIC DNA]</scope>
    <source>
        <strain evidence="2 3">ID05-A0528</strain>
    </source>
</reference>
<dbReference type="InterPro" id="IPR042271">
    <property type="entry name" value="Zinicin_2_N"/>
</dbReference>
<gene>
    <name evidence="2" type="ORF">BJL86_1063</name>
</gene>
<evidence type="ECO:0000313" key="3">
    <source>
        <dbReference type="Proteomes" id="UP000186104"/>
    </source>
</evidence>
<dbReference type="NCBIfam" id="TIGR03624">
    <property type="entry name" value="putative hydrolase"/>
    <property type="match status" value="1"/>
</dbReference>
<dbReference type="Proteomes" id="UP000186104">
    <property type="component" value="Chromosome"/>
</dbReference>
<dbReference type="Gene3D" id="1.20.150.30">
    <property type="entry name" value="Zincin-like metallopeptidase, N-terminal domain"/>
    <property type="match status" value="1"/>
</dbReference>
<organism evidence="2 3">
    <name type="scientific">Dietzia timorensis</name>
    <dbReference type="NCBI Taxonomy" id="499555"/>
    <lineage>
        <taxon>Bacteria</taxon>
        <taxon>Bacillati</taxon>
        <taxon>Actinomycetota</taxon>
        <taxon>Actinomycetes</taxon>
        <taxon>Mycobacteriales</taxon>
        <taxon>Dietziaceae</taxon>
        <taxon>Dietzia</taxon>
    </lineage>
</organism>
<name>A0A173LHQ0_9ACTN</name>
<protein>
    <recommendedName>
        <fullName evidence="4">Hydrolase</fullName>
    </recommendedName>
</protein>
<dbReference type="OrthoDB" id="8478472at2"/>
<accession>A0A173LHQ0</accession>
<evidence type="ECO:0008006" key="4">
    <source>
        <dbReference type="Google" id="ProtNLM"/>
    </source>
</evidence>
<dbReference type="SUPFAM" id="SSF55486">
    <property type="entry name" value="Metalloproteases ('zincins'), catalytic domain"/>
    <property type="match status" value="1"/>
</dbReference>
<evidence type="ECO:0000256" key="1">
    <source>
        <dbReference type="SAM" id="MobiDB-lite"/>
    </source>
</evidence>
<feature type="compositionally biased region" description="Low complexity" evidence="1">
    <location>
        <begin position="1"/>
        <end position="12"/>
    </location>
</feature>
<feature type="region of interest" description="Disordered" evidence="1">
    <location>
        <begin position="465"/>
        <end position="524"/>
    </location>
</feature>
<evidence type="ECO:0000313" key="2">
    <source>
        <dbReference type="EMBL" id="ANI91856.1"/>
    </source>
</evidence>
<dbReference type="EMBL" id="CP015961">
    <property type="protein sequence ID" value="ANI91856.1"/>
    <property type="molecule type" value="Genomic_DNA"/>
</dbReference>
<feature type="compositionally biased region" description="Basic and acidic residues" evidence="1">
    <location>
        <begin position="493"/>
        <end position="511"/>
    </location>
</feature>
<dbReference type="Pfam" id="PF10103">
    <property type="entry name" value="Zincin_2"/>
    <property type="match status" value="1"/>
</dbReference>
<dbReference type="AlphaFoldDB" id="A0A173LHQ0"/>
<feature type="region of interest" description="Disordered" evidence="1">
    <location>
        <begin position="1"/>
        <end position="77"/>
    </location>
</feature>
<proteinExistence type="predicted"/>
<feature type="compositionally biased region" description="Gly residues" evidence="1">
    <location>
        <begin position="28"/>
        <end position="76"/>
    </location>
</feature>
<dbReference type="RefSeq" id="WP_067474893.1">
    <property type="nucleotide sequence ID" value="NZ_CP015961.1"/>
</dbReference>
<sequence>MNQPFGFSASSGDDGEDSSGKGNEKNNGSGGDGSGNGQQQPGGFGFGFGFPGAGGTGNAGGGSGGQQPPGGFGGDLGAILNQFGQMLGSMGTAMNQSTDDPVNYQLAENIALGQLAKDTHATEKQNSAVTESLRLAELWLDDTTEFPTATHRQEAWTPRTWVQKSMDSWKEIAGPMAEQVGGASKEAMPEEAKQMAGPLFGMLEKAGQVGFGMQLGQGLAALAPEVLFASEIGLPFAPEGTAALLPKAVSDFAEELELPAQEVMVFCAAREAAHVRLYAAAPWLRSRMVATIEEYARGIRIDTSSMDDLAGKMNSGGFDPSILSDPQKMQEMLSGGDIGPKISNVNEQAAKRLETLLALVEGWVDVVVSAAITDRLPSTSALRETWIRRRATGGAAEKTFADMVGLELRPRMAREAATMWQRITDSVGTADRDRLWSHPDLLPGAEDISNPAAVIDRILAADEEASKVAGSPDAADSSEGGSGPVDPFEEIENYLREHAGEEPGGSDKDNESGDGAGPDSPEQR</sequence>
<dbReference type="KEGG" id="dtm:BJL86_1063"/>
<dbReference type="PANTHER" id="PTHR39420">
    <property type="match status" value="1"/>
</dbReference>
<keyword evidence="3" id="KW-1185">Reference proteome</keyword>